<dbReference type="PANTHER" id="PTHR43445:SF3">
    <property type="entry name" value="UDP-N-ACETYLMURAMATE--L-ALANINE LIGASE"/>
    <property type="match status" value="1"/>
</dbReference>
<dbReference type="Gene3D" id="3.90.190.20">
    <property type="entry name" value="Mur ligase, C-terminal domain"/>
    <property type="match status" value="1"/>
</dbReference>
<reference evidence="20" key="1">
    <citation type="submission" date="2016-10" db="EMBL/GenBank/DDBJ databases">
        <authorList>
            <person name="Varghese N."/>
            <person name="Submissions S."/>
        </authorList>
    </citation>
    <scope>NUCLEOTIDE SEQUENCE [LARGE SCALE GENOMIC DNA]</scope>
    <source>
        <strain evidence="20">DSM 24499</strain>
    </source>
</reference>
<dbReference type="AlphaFoldDB" id="A0A1I1JX85"/>
<keyword evidence="9 14" id="KW-0133">Cell shape</keyword>
<dbReference type="GO" id="GO:0051301">
    <property type="term" value="P:cell division"/>
    <property type="evidence" value="ECO:0007669"/>
    <property type="project" value="UniProtKB-KW"/>
</dbReference>
<dbReference type="PANTHER" id="PTHR43445">
    <property type="entry name" value="UDP-N-ACETYLMURAMATE--L-ALANINE LIGASE-RELATED"/>
    <property type="match status" value="1"/>
</dbReference>
<dbReference type="GO" id="GO:0071555">
    <property type="term" value="P:cell wall organization"/>
    <property type="evidence" value="ECO:0007669"/>
    <property type="project" value="UniProtKB-KW"/>
</dbReference>
<dbReference type="Pfam" id="PF02875">
    <property type="entry name" value="Mur_ligase_C"/>
    <property type="match status" value="1"/>
</dbReference>
<organism evidence="19 20">
    <name type="scientific">Zunongwangia mangrovi</name>
    <dbReference type="NCBI Taxonomy" id="1334022"/>
    <lineage>
        <taxon>Bacteria</taxon>
        <taxon>Pseudomonadati</taxon>
        <taxon>Bacteroidota</taxon>
        <taxon>Flavobacteriia</taxon>
        <taxon>Flavobacteriales</taxon>
        <taxon>Flavobacteriaceae</taxon>
        <taxon>Zunongwangia</taxon>
    </lineage>
</organism>
<dbReference type="EC" id="6.3.2.8" evidence="3 14"/>
<keyword evidence="20" id="KW-1185">Reference proteome</keyword>
<protein>
    <recommendedName>
        <fullName evidence="3 14">UDP-N-acetylmuramate--L-alanine ligase</fullName>
        <ecNumber evidence="3 14">6.3.2.8</ecNumber>
    </recommendedName>
    <alternativeName>
        <fullName evidence="14">UDP-N-acetylmuramoyl-L-alanine synthetase</fullName>
    </alternativeName>
</protein>
<dbReference type="EMBL" id="FOKV01000005">
    <property type="protein sequence ID" value="SFC52871.1"/>
    <property type="molecule type" value="Genomic_DNA"/>
</dbReference>
<evidence type="ECO:0000256" key="7">
    <source>
        <dbReference type="ARBA" id="ARBA00022741"/>
    </source>
</evidence>
<dbReference type="Proteomes" id="UP000199438">
    <property type="component" value="Unassembled WGS sequence"/>
</dbReference>
<dbReference type="SUPFAM" id="SSF53623">
    <property type="entry name" value="MurD-like peptide ligases, catalytic domain"/>
    <property type="match status" value="1"/>
</dbReference>
<evidence type="ECO:0000256" key="9">
    <source>
        <dbReference type="ARBA" id="ARBA00022960"/>
    </source>
</evidence>
<dbReference type="Gene3D" id="3.40.1190.10">
    <property type="entry name" value="Mur-like, catalytic domain"/>
    <property type="match status" value="1"/>
</dbReference>
<evidence type="ECO:0000256" key="4">
    <source>
        <dbReference type="ARBA" id="ARBA00022490"/>
    </source>
</evidence>
<evidence type="ECO:0000256" key="15">
    <source>
        <dbReference type="SAM" id="Phobius"/>
    </source>
</evidence>
<evidence type="ECO:0000259" key="18">
    <source>
        <dbReference type="Pfam" id="PF08245"/>
    </source>
</evidence>
<evidence type="ECO:0000256" key="11">
    <source>
        <dbReference type="ARBA" id="ARBA00023306"/>
    </source>
</evidence>
<evidence type="ECO:0000256" key="1">
    <source>
        <dbReference type="ARBA" id="ARBA00004496"/>
    </source>
</evidence>
<gene>
    <name evidence="14" type="primary">murC</name>
    <name evidence="19" type="ORF">SAMN04487907_105110</name>
</gene>
<sequence>MNNLSHIQNFYFIGIGGIGMSALARFFKSQDKNVAGYDKTASVLIKELEAEGILVTFKDDISEIPQQFKDSEKTLVVYTPAVPKDNALYQYFVDEQFILKKRSEVLGLISSDRFTLAVAGTHGKTTTTAILGHLLKETHAPVTAFLGGVSEDIQSNLILKGDEVIVAEADEFDRSFLHLSPNIAAINSMDADHLDIYGVNEHLQASFKAFADLLPEDGTLFVKNGLPLKGKTIGIEDDADFSAINIKIIGGSYHFDLKTPTEIIEGFILNLPGRHNVLNAVTALAMALEYGSPTNQLSQALQSFKGIRRRFSYKIKTEELVLIDDYAHHPAEIDAVFGAVKELYPKKPNLVIFQPHLFSRTRDFADDFAEKLSQFDEIMLMDIYPAREKPIVGVDSEWLLGKIDNPKKQLVKRNELSAKIAKTKAKVILMLGAGDIGNEVETVKTALENEI</sequence>
<evidence type="ECO:0000256" key="5">
    <source>
        <dbReference type="ARBA" id="ARBA00022598"/>
    </source>
</evidence>
<evidence type="ECO:0000256" key="2">
    <source>
        <dbReference type="ARBA" id="ARBA00004752"/>
    </source>
</evidence>
<comment type="similarity">
    <text evidence="14">Belongs to the MurCDEF family.</text>
</comment>
<evidence type="ECO:0000259" key="17">
    <source>
        <dbReference type="Pfam" id="PF02875"/>
    </source>
</evidence>
<dbReference type="GO" id="GO:0008763">
    <property type="term" value="F:UDP-N-acetylmuramate-L-alanine ligase activity"/>
    <property type="evidence" value="ECO:0007669"/>
    <property type="project" value="UniProtKB-UniRule"/>
</dbReference>
<dbReference type="UniPathway" id="UPA00219"/>
<name>A0A1I1JX85_9FLAO</name>
<keyword evidence="7 14" id="KW-0547">Nucleotide-binding</keyword>
<comment type="pathway">
    <text evidence="2 14">Cell wall biogenesis; peptidoglycan biosynthesis.</text>
</comment>
<keyword evidence="15" id="KW-0812">Transmembrane</keyword>
<dbReference type="STRING" id="1334022.SAMN04487907_105110"/>
<dbReference type="InterPro" id="IPR036565">
    <property type="entry name" value="Mur-like_cat_sf"/>
</dbReference>
<proteinExistence type="inferred from homology"/>
<comment type="catalytic activity">
    <reaction evidence="13 14">
        <text>UDP-N-acetyl-alpha-D-muramate + L-alanine + ATP = UDP-N-acetyl-alpha-D-muramoyl-L-alanine + ADP + phosphate + H(+)</text>
        <dbReference type="Rhea" id="RHEA:23372"/>
        <dbReference type="ChEBI" id="CHEBI:15378"/>
        <dbReference type="ChEBI" id="CHEBI:30616"/>
        <dbReference type="ChEBI" id="CHEBI:43474"/>
        <dbReference type="ChEBI" id="CHEBI:57972"/>
        <dbReference type="ChEBI" id="CHEBI:70757"/>
        <dbReference type="ChEBI" id="CHEBI:83898"/>
        <dbReference type="ChEBI" id="CHEBI:456216"/>
        <dbReference type="EC" id="6.3.2.8"/>
    </reaction>
</comment>
<dbReference type="OrthoDB" id="9804126at2"/>
<dbReference type="NCBIfam" id="TIGR01082">
    <property type="entry name" value="murC"/>
    <property type="match status" value="1"/>
</dbReference>
<evidence type="ECO:0000256" key="8">
    <source>
        <dbReference type="ARBA" id="ARBA00022840"/>
    </source>
</evidence>
<dbReference type="SUPFAM" id="SSF53244">
    <property type="entry name" value="MurD-like peptide ligases, peptide-binding domain"/>
    <property type="match status" value="1"/>
</dbReference>
<keyword evidence="8 14" id="KW-0067">ATP-binding</keyword>
<accession>A0A1I1JX85</accession>
<dbReference type="GO" id="GO:0008360">
    <property type="term" value="P:regulation of cell shape"/>
    <property type="evidence" value="ECO:0007669"/>
    <property type="project" value="UniProtKB-KW"/>
</dbReference>
<dbReference type="Pfam" id="PF01225">
    <property type="entry name" value="Mur_ligase"/>
    <property type="match status" value="1"/>
</dbReference>
<dbReference type="Gene3D" id="3.40.50.720">
    <property type="entry name" value="NAD(P)-binding Rossmann-like Domain"/>
    <property type="match status" value="1"/>
</dbReference>
<dbReference type="SUPFAM" id="SSF51984">
    <property type="entry name" value="MurCD N-terminal domain"/>
    <property type="match status" value="1"/>
</dbReference>
<dbReference type="InterPro" id="IPR000713">
    <property type="entry name" value="Mur_ligase_N"/>
</dbReference>
<dbReference type="GO" id="GO:0005524">
    <property type="term" value="F:ATP binding"/>
    <property type="evidence" value="ECO:0007669"/>
    <property type="project" value="UniProtKB-UniRule"/>
</dbReference>
<keyword evidence="10 14" id="KW-0573">Peptidoglycan synthesis</keyword>
<feature type="binding site" evidence="14">
    <location>
        <begin position="120"/>
        <end position="126"/>
    </location>
    <ligand>
        <name>ATP</name>
        <dbReference type="ChEBI" id="CHEBI:30616"/>
    </ligand>
</feature>
<keyword evidence="15" id="KW-1133">Transmembrane helix</keyword>
<dbReference type="InterPro" id="IPR004101">
    <property type="entry name" value="Mur_ligase_C"/>
</dbReference>
<dbReference type="GO" id="GO:0009252">
    <property type="term" value="P:peptidoglycan biosynthetic process"/>
    <property type="evidence" value="ECO:0007669"/>
    <property type="project" value="UniProtKB-UniRule"/>
</dbReference>
<evidence type="ECO:0000256" key="3">
    <source>
        <dbReference type="ARBA" id="ARBA00012211"/>
    </source>
</evidence>
<evidence type="ECO:0000256" key="10">
    <source>
        <dbReference type="ARBA" id="ARBA00022984"/>
    </source>
</evidence>
<keyword evidence="15" id="KW-0472">Membrane</keyword>
<keyword evidence="11 14" id="KW-0131">Cell cycle</keyword>
<dbReference type="GO" id="GO:0005737">
    <property type="term" value="C:cytoplasm"/>
    <property type="evidence" value="ECO:0007669"/>
    <property type="project" value="UniProtKB-SubCell"/>
</dbReference>
<keyword evidence="12 14" id="KW-0961">Cell wall biogenesis/degradation</keyword>
<evidence type="ECO:0000313" key="19">
    <source>
        <dbReference type="EMBL" id="SFC52871.1"/>
    </source>
</evidence>
<dbReference type="Pfam" id="PF08245">
    <property type="entry name" value="Mur_ligase_M"/>
    <property type="match status" value="1"/>
</dbReference>
<evidence type="ECO:0000313" key="20">
    <source>
        <dbReference type="Proteomes" id="UP000199438"/>
    </source>
</evidence>
<evidence type="ECO:0000256" key="14">
    <source>
        <dbReference type="HAMAP-Rule" id="MF_00046"/>
    </source>
</evidence>
<comment type="subcellular location">
    <subcellularLocation>
        <location evidence="1 14">Cytoplasm</location>
    </subcellularLocation>
</comment>
<feature type="transmembrane region" description="Helical" evidence="15">
    <location>
        <begin position="6"/>
        <end position="27"/>
    </location>
</feature>
<dbReference type="InterPro" id="IPR036615">
    <property type="entry name" value="Mur_ligase_C_dom_sf"/>
</dbReference>
<keyword evidence="4 14" id="KW-0963">Cytoplasm</keyword>
<feature type="domain" description="Mur ligase C-terminal" evidence="17">
    <location>
        <begin position="309"/>
        <end position="433"/>
    </location>
</feature>
<evidence type="ECO:0000256" key="12">
    <source>
        <dbReference type="ARBA" id="ARBA00023316"/>
    </source>
</evidence>
<evidence type="ECO:0000256" key="13">
    <source>
        <dbReference type="ARBA" id="ARBA00047833"/>
    </source>
</evidence>
<dbReference type="InterPro" id="IPR050061">
    <property type="entry name" value="MurCDEF_pg_biosynth"/>
</dbReference>
<evidence type="ECO:0000259" key="16">
    <source>
        <dbReference type="Pfam" id="PF01225"/>
    </source>
</evidence>
<feature type="domain" description="Mur ligase N-terminal catalytic" evidence="16">
    <location>
        <begin position="10"/>
        <end position="111"/>
    </location>
</feature>
<dbReference type="RefSeq" id="WP_092543060.1">
    <property type="nucleotide sequence ID" value="NZ_FOKV01000005.1"/>
</dbReference>
<comment type="function">
    <text evidence="14">Cell wall formation.</text>
</comment>
<feature type="domain" description="Mur ligase central" evidence="18">
    <location>
        <begin position="118"/>
        <end position="287"/>
    </location>
</feature>
<evidence type="ECO:0000256" key="6">
    <source>
        <dbReference type="ARBA" id="ARBA00022618"/>
    </source>
</evidence>
<dbReference type="HAMAP" id="MF_00046">
    <property type="entry name" value="MurC"/>
    <property type="match status" value="1"/>
</dbReference>
<dbReference type="InterPro" id="IPR013221">
    <property type="entry name" value="Mur_ligase_cen"/>
</dbReference>
<keyword evidence="6 14" id="KW-0132">Cell division</keyword>
<keyword evidence="5 14" id="KW-0436">Ligase</keyword>
<dbReference type="InterPro" id="IPR005758">
    <property type="entry name" value="UDP-N-AcMur_Ala_ligase_MurC"/>
</dbReference>